<dbReference type="EMBL" id="VJMH01005765">
    <property type="protein sequence ID" value="KAF0693133.1"/>
    <property type="molecule type" value="Genomic_DNA"/>
</dbReference>
<dbReference type="OrthoDB" id="108516at2759"/>
<sequence length="258" mass="28148">MEVALSSIQMYNSQFNVNANLYNNNTFSVIMPTGATTVQYDFTLANGYYSYADITNVIQLRMVQQGSYLVDATGNNVYYIKIQTNATYYSASIDVAPVPITLPPGFTRPTTGLYSSGGSGLPTTGYTPQIIMSTGFGSLLGFNASTVPATQVTTAQSFLSTKVPQINPVSNYVVRCNLVKNNFSIPPDVLTSFTTQGTTIGQNVFVSPNELSWLDVTDGARSYIEVIITDQNGNFVRFEDPQVNVLLLIRQKRSDVKA</sequence>
<organism evidence="2 3">
    <name type="scientific">Aphanomyces stellatus</name>
    <dbReference type="NCBI Taxonomy" id="120398"/>
    <lineage>
        <taxon>Eukaryota</taxon>
        <taxon>Sar</taxon>
        <taxon>Stramenopiles</taxon>
        <taxon>Oomycota</taxon>
        <taxon>Saprolegniomycetes</taxon>
        <taxon>Saprolegniales</taxon>
        <taxon>Verrucalvaceae</taxon>
        <taxon>Aphanomyces</taxon>
    </lineage>
</organism>
<name>A0A485L558_9STRA</name>
<protein>
    <submittedName>
        <fullName evidence="2">Aste57867_15862 protein</fullName>
    </submittedName>
</protein>
<evidence type="ECO:0000313" key="2">
    <source>
        <dbReference type="EMBL" id="VFT92649.1"/>
    </source>
</evidence>
<dbReference type="Proteomes" id="UP000332933">
    <property type="component" value="Unassembled WGS sequence"/>
</dbReference>
<proteinExistence type="predicted"/>
<gene>
    <name evidence="2" type="primary">Aste57867_15862</name>
    <name evidence="1" type="ORF">As57867_015806</name>
    <name evidence="2" type="ORF">ASTE57867_15862</name>
</gene>
<keyword evidence="3" id="KW-1185">Reference proteome</keyword>
<dbReference type="EMBL" id="CAADRA010005786">
    <property type="protein sequence ID" value="VFT92649.1"/>
    <property type="molecule type" value="Genomic_DNA"/>
</dbReference>
<reference evidence="2 3" key="1">
    <citation type="submission" date="2019-03" db="EMBL/GenBank/DDBJ databases">
        <authorList>
            <person name="Gaulin E."/>
            <person name="Dumas B."/>
        </authorList>
    </citation>
    <scope>NUCLEOTIDE SEQUENCE [LARGE SCALE GENOMIC DNA]</scope>
    <source>
        <strain evidence="2">CBS 568.67</strain>
    </source>
</reference>
<reference evidence="1" key="2">
    <citation type="submission" date="2019-06" db="EMBL/GenBank/DDBJ databases">
        <title>Genomics analysis of Aphanomyces spp. identifies a new class of oomycete effector associated with host adaptation.</title>
        <authorList>
            <person name="Gaulin E."/>
        </authorList>
    </citation>
    <scope>NUCLEOTIDE SEQUENCE</scope>
    <source>
        <strain evidence="1">CBS 578.67</strain>
    </source>
</reference>
<accession>A0A485L558</accession>
<evidence type="ECO:0000313" key="1">
    <source>
        <dbReference type="EMBL" id="KAF0693133.1"/>
    </source>
</evidence>
<dbReference type="AlphaFoldDB" id="A0A485L558"/>
<evidence type="ECO:0000313" key="3">
    <source>
        <dbReference type="Proteomes" id="UP000332933"/>
    </source>
</evidence>